<evidence type="ECO:0000313" key="2">
    <source>
        <dbReference type="EMBL" id="BCK57326.1"/>
    </source>
</evidence>
<reference evidence="2 3" key="1">
    <citation type="submission" date="2020-08" db="EMBL/GenBank/DDBJ databases">
        <title>Genome Sequencing of Nocardia wallacei strain FMUON74 and assembly.</title>
        <authorList>
            <person name="Toyokawa M."/>
            <person name="Uesaka K."/>
        </authorList>
    </citation>
    <scope>NUCLEOTIDE SEQUENCE [LARGE SCALE GENOMIC DNA]</scope>
    <source>
        <strain evidence="2 3">FMUON74</strain>
    </source>
</reference>
<dbReference type="EMBL" id="AP023396">
    <property type="protein sequence ID" value="BCK57326.1"/>
    <property type="molecule type" value="Genomic_DNA"/>
</dbReference>
<gene>
    <name evidence="2" type="ORF">NWFMUON74_50980</name>
</gene>
<dbReference type="Pfam" id="PF11706">
    <property type="entry name" value="zf-CGNR"/>
    <property type="match status" value="1"/>
</dbReference>
<protein>
    <recommendedName>
        <fullName evidence="1">Zinc finger CGNR domain-containing protein</fullName>
    </recommendedName>
</protein>
<evidence type="ECO:0000313" key="3">
    <source>
        <dbReference type="Proteomes" id="UP000516173"/>
    </source>
</evidence>
<organism evidence="2 3">
    <name type="scientific">Nocardia wallacei</name>
    <dbReference type="NCBI Taxonomy" id="480035"/>
    <lineage>
        <taxon>Bacteria</taxon>
        <taxon>Bacillati</taxon>
        <taxon>Actinomycetota</taxon>
        <taxon>Actinomycetes</taxon>
        <taxon>Mycobacteriales</taxon>
        <taxon>Nocardiaceae</taxon>
        <taxon>Nocardia</taxon>
    </lineage>
</organism>
<keyword evidence="3" id="KW-1185">Reference proteome</keyword>
<dbReference type="Proteomes" id="UP000516173">
    <property type="component" value="Chromosome"/>
</dbReference>
<evidence type="ECO:0000259" key="1">
    <source>
        <dbReference type="Pfam" id="PF11706"/>
    </source>
</evidence>
<dbReference type="AlphaFoldDB" id="A0A7G1KS13"/>
<sequence length="189" mass="20258">MPAGFPDFRLGNVLATSFTGTLSERHGDAIERIPTPQRLVDWLRVNGLAVDSCTPAQLERARELRESIHAAATAAATRAALPAAAVRVINDCSVQGRASAILAPEGNRHWQLSSPTCVADALGVIAADAISIIAGERDGKLALCASPTCRAAFFDTSRSRTRKWCDMNTCGNRQKKARFNASHRKESSS</sequence>
<dbReference type="InterPro" id="IPR023286">
    <property type="entry name" value="ABATE_dom_sf"/>
</dbReference>
<feature type="domain" description="Zinc finger CGNR" evidence="1">
    <location>
        <begin position="141"/>
        <end position="181"/>
    </location>
</feature>
<dbReference type="RefSeq" id="WP_187684240.1">
    <property type="nucleotide sequence ID" value="NZ_AP023396.1"/>
</dbReference>
<dbReference type="PANTHER" id="PTHR35525">
    <property type="entry name" value="BLL6575 PROTEIN"/>
    <property type="match status" value="1"/>
</dbReference>
<dbReference type="InterPro" id="IPR010852">
    <property type="entry name" value="ABATE"/>
</dbReference>
<dbReference type="Gene3D" id="1.10.3300.10">
    <property type="entry name" value="Jann2411-like domain"/>
    <property type="match status" value="1"/>
</dbReference>
<dbReference type="GeneID" id="80349538"/>
<dbReference type="Pfam" id="PF07336">
    <property type="entry name" value="ABATE"/>
    <property type="match status" value="1"/>
</dbReference>
<dbReference type="KEGG" id="nwl:NWFMUON74_50980"/>
<dbReference type="PANTHER" id="PTHR35525:SF3">
    <property type="entry name" value="BLL6575 PROTEIN"/>
    <property type="match status" value="1"/>
</dbReference>
<name>A0A7G1KS13_9NOCA</name>
<dbReference type="SUPFAM" id="SSF160904">
    <property type="entry name" value="Jann2411-like"/>
    <property type="match status" value="1"/>
</dbReference>
<proteinExistence type="predicted"/>
<dbReference type="InterPro" id="IPR021005">
    <property type="entry name" value="Znf_CGNR"/>
</dbReference>
<accession>A0A7G1KS13</accession>